<gene>
    <name evidence="1" type="ORF">EYB53_015205</name>
</gene>
<dbReference type="EMBL" id="SIJK02000027">
    <property type="protein sequence ID" value="MBP1467061.1"/>
    <property type="molecule type" value="Genomic_DNA"/>
</dbReference>
<dbReference type="InterPro" id="IPR008978">
    <property type="entry name" value="HSP20-like_chaperone"/>
</dbReference>
<dbReference type="Proteomes" id="UP001193081">
    <property type="component" value="Unassembled WGS sequence"/>
</dbReference>
<dbReference type="Gene3D" id="2.60.40.790">
    <property type="match status" value="1"/>
</dbReference>
<protein>
    <submittedName>
        <fullName evidence="1">Hsp20/alpha crystallin family protein</fullName>
    </submittedName>
</protein>
<dbReference type="NCBIfam" id="NF041800">
    <property type="entry name" value="Hsp20"/>
    <property type="match status" value="1"/>
</dbReference>
<reference evidence="1 2" key="1">
    <citation type="submission" date="2021-03" db="EMBL/GenBank/DDBJ databases">
        <authorList>
            <person name="Grouzdev D.S."/>
        </authorList>
    </citation>
    <scope>NUCLEOTIDE SEQUENCE [LARGE SCALE GENOMIC DNA]</scope>
    <source>
        <strain evidence="1 2">M50-1</strain>
    </source>
</reference>
<dbReference type="SUPFAM" id="SSF49764">
    <property type="entry name" value="HSP20-like chaperones"/>
    <property type="match status" value="1"/>
</dbReference>
<dbReference type="CDD" id="cd06464">
    <property type="entry name" value="ACD_sHsps-like"/>
    <property type="match status" value="1"/>
</dbReference>
<evidence type="ECO:0000313" key="2">
    <source>
        <dbReference type="Proteomes" id="UP001193081"/>
    </source>
</evidence>
<name>A0ABS4DC93_9CHLR</name>
<keyword evidence="2" id="KW-1185">Reference proteome</keyword>
<accession>A0ABS4DC93</accession>
<evidence type="ECO:0000313" key="1">
    <source>
        <dbReference type="EMBL" id="MBP1467061.1"/>
    </source>
</evidence>
<organism evidence="1 2">
    <name type="scientific">Candidatus Chloroploca mongolica</name>
    <dbReference type="NCBI Taxonomy" id="2528176"/>
    <lineage>
        <taxon>Bacteria</taxon>
        <taxon>Bacillati</taxon>
        <taxon>Chloroflexota</taxon>
        <taxon>Chloroflexia</taxon>
        <taxon>Chloroflexales</taxon>
        <taxon>Chloroflexineae</taxon>
        <taxon>Oscillochloridaceae</taxon>
        <taxon>Candidatus Chloroploca</taxon>
    </lineage>
</organism>
<sequence>MRLCLNINIRRNAVSEKKQPQINLDLGLGGLFKGLGDLLDAVSDLASNDKLEINQSGEFEVKGLGEKGRGVYGVSIRTASDGSPRVQRFGNIRKTEAGPEVADVREPLVDVFDESEEIVIVAELPGVSEAQVQVELKDDIVSIETNGERHYAKEILLSAAVDPASLKQSYNNGILELRLMKAA</sequence>
<comment type="caution">
    <text evidence="1">The sequence shown here is derived from an EMBL/GenBank/DDBJ whole genome shotgun (WGS) entry which is preliminary data.</text>
</comment>
<proteinExistence type="predicted"/>